<accession>A0A841FF62</accession>
<dbReference type="InterPro" id="IPR011990">
    <property type="entry name" value="TPR-like_helical_dom_sf"/>
</dbReference>
<dbReference type="SUPFAM" id="SSF48452">
    <property type="entry name" value="TPR-like"/>
    <property type="match status" value="2"/>
</dbReference>
<keyword evidence="2" id="KW-1185">Reference proteome</keyword>
<reference evidence="1 2" key="1">
    <citation type="submission" date="2020-08" db="EMBL/GenBank/DDBJ databases">
        <title>Genomic Encyclopedia of Type Strains, Phase IV (KMG-IV): sequencing the most valuable type-strain genomes for metagenomic binning, comparative biology and taxonomic classification.</title>
        <authorList>
            <person name="Goeker M."/>
        </authorList>
    </citation>
    <scope>NUCLEOTIDE SEQUENCE [LARGE SCALE GENOMIC DNA]</scope>
    <source>
        <strain evidence="1 2">YIM 65646</strain>
    </source>
</reference>
<protein>
    <submittedName>
        <fullName evidence="1">Tetratricopeptide (TPR) repeat protein</fullName>
    </submittedName>
</protein>
<comment type="caution">
    <text evidence="1">The sequence shown here is derived from an EMBL/GenBank/DDBJ whole genome shotgun (WGS) entry which is preliminary data.</text>
</comment>
<evidence type="ECO:0000313" key="2">
    <source>
        <dbReference type="Proteomes" id="UP000548476"/>
    </source>
</evidence>
<proteinExistence type="predicted"/>
<dbReference type="RefSeq" id="WP_184787098.1">
    <property type="nucleotide sequence ID" value="NZ_BONT01000045.1"/>
</dbReference>
<dbReference type="Gene3D" id="1.25.40.10">
    <property type="entry name" value="Tetratricopeptide repeat domain"/>
    <property type="match status" value="2"/>
</dbReference>
<dbReference type="Proteomes" id="UP000548476">
    <property type="component" value="Unassembled WGS sequence"/>
</dbReference>
<dbReference type="AlphaFoldDB" id="A0A841FF62"/>
<gene>
    <name evidence="1" type="ORF">HNR73_002065</name>
</gene>
<organism evidence="1 2">
    <name type="scientific">Phytomonospora endophytica</name>
    <dbReference type="NCBI Taxonomy" id="714109"/>
    <lineage>
        <taxon>Bacteria</taxon>
        <taxon>Bacillati</taxon>
        <taxon>Actinomycetota</taxon>
        <taxon>Actinomycetes</taxon>
        <taxon>Micromonosporales</taxon>
        <taxon>Micromonosporaceae</taxon>
        <taxon>Phytomonospora</taxon>
    </lineage>
</organism>
<name>A0A841FF62_9ACTN</name>
<evidence type="ECO:0000313" key="1">
    <source>
        <dbReference type="EMBL" id="MBB6034215.1"/>
    </source>
</evidence>
<dbReference type="EMBL" id="JACHGT010000004">
    <property type="protein sequence ID" value="MBB6034215.1"/>
    <property type="molecule type" value="Genomic_DNA"/>
</dbReference>
<sequence>MDSSDHGRALTDLADAIGAAGAGDGDQAAAVLAETLRRHGDDPELARSAEELGQSRAPTALAAAFLRSAARGFPADGAPTSALESLAGWFSRNGEFAAAADVWTVVVAGLPDADERRPKALRALVTSLAEAADRDGSDVDARIVTAVEDLLARTGDLARYAFAERVVDGQIARLLAADRLDEAIGHSHRLRDRYGLVPGADPGDAAILHDRHAHLLGLAARPEESFAASERAIALAESVRPYPFPRLPGLLRFHSNRLLTLGREEEAIAVAFGAVEAAEHGDSPLETAYSLSDAAAKLINAGHAEAADWSRRAVDAWLELDADGVGEAPADLAIALMNQRVLWLRNGAHHEARECSETAVRRLERAVHGDTSLRPALGKALTAHCADLEILDETTRMECHAAEAVNLYTELDARAELAGALDLHARALWAEGRASEALARSTRAQALYTELLASDRERLRRTAAESLARHATLLDGTGRATEAVACSAEAVRLLDRDDVDWWSRAFTHAEHAGRLLGLGRAEEGMTHSLRALAIGEEHAADGDPDAGHVLLGLLTDLARDLVAHTADGLGHSARTVAFAVDLAATDPAVYGGLATRAIENHAAFLSDDDRPGEALDHVRRAIALCTELVDADRSRHLGRLAELRDTEVHHLGLAGRRPEAAAAAEEALRTWREAVALAPGLRQTAARAIAWIAWTRGELGDPARAATIAEEALRLAEDLTGGPELAPEIVTLHRDLARLRLLAGDRAGAVGPALDSVALARATNDLQLRESLSAFVQVLVENGRAAEAVEPAAECLTLSRGLGGPHDLANAIDAYAETLAETGRHAEALVSAAEAVPMWEELGATTDLAWSLSQRAKWLAAMGVAPEEPLAMSARAVTLLRDAHAEDPDLREDLAHALTEHARRLAAAGEYGEARAAATAAVGHWRALSAELPAPYEPGLRAALNVAAGVGAGEESA</sequence>